<sequence>MILTQMNVLGLASSWLVIHCILHVTSSELETFDYCIRTSPSVGLLQCAGQQALASLQFLEEANNLTLGSGILMIKDESNPAARILPNFLDHDPMDFRGILENAGAVISQRQLMWDMGIIYPGLKLKIGPTLGANGVLEFVMDPASNGHNDERTFFEEKSTARILTRNFVVPFLLGLKFNLATLLPLIFGGLILLSKKALILGKIALFVSGLFGYGSIFTPGIGYGLGYPTASTFGGLGSYGGFHHKPFRYGDALSDKPDWESHQQQHHHHYKPQSDSLHQSYYGGGSPSTVSTQADDSVSSGYYKKQDKFLNLDERLEAQSSALVDKFYDYEKQQMMKDRTSRLFERKYYETEQAKEKDGGGGNGKGVKGDGYTFVTGDNEERNERSLPMSSGYRSFAWSETVSVAFLVGSAKHAPFIMKWLLVISVLAATNSVRLAYSKAVDSSGEEVLNVTSSIPSSALDIVTSFRSCFADIGFVDCAKNVLVRVLNNAINSNAVVRVTRYLVIRKNPDFVLTEADERTPADWHTLISKVRDFLDSRSIQLSLVAPDGRSLIPFGAEARGKKHKHKHQGGMYMMGGVAFMAMMAQLVLGKVALLAAVALIMAKIALVFSTLVNNLGYLFRSIKSSQSHGWW</sequence>
<evidence type="ECO:0000313" key="4">
    <source>
        <dbReference type="EnsemblMetazoa" id="AAEL004303-PB"/>
    </source>
</evidence>
<keyword evidence="2" id="KW-0472">Membrane</keyword>
<accession>A0A6I8T702</accession>
<proteinExistence type="predicted"/>
<dbReference type="EnsemblMetazoa" id="AAEL004303-RB">
    <property type="protein sequence ID" value="AAEL004303-PB"/>
    <property type="gene ID" value="AAEL004303"/>
</dbReference>
<feature type="signal peptide" evidence="3">
    <location>
        <begin position="1"/>
        <end position="27"/>
    </location>
</feature>
<dbReference type="Proteomes" id="UP000008820">
    <property type="component" value="Chromosome 1"/>
</dbReference>
<evidence type="ECO:0000256" key="1">
    <source>
        <dbReference type="SAM" id="MobiDB-lite"/>
    </source>
</evidence>
<evidence type="ECO:0000313" key="5">
    <source>
        <dbReference type="Proteomes" id="UP000008820"/>
    </source>
</evidence>
<dbReference type="PANTHER" id="PTHR21879">
    <property type="entry name" value="FI03362P-RELATED-RELATED"/>
    <property type="match status" value="1"/>
</dbReference>
<feature type="chain" id="PRO_5043870781" evidence="3">
    <location>
        <begin position="28"/>
        <end position="633"/>
    </location>
</feature>
<keyword evidence="5" id="KW-1185">Reference proteome</keyword>
<dbReference type="AlphaFoldDB" id="A0A6I8T702"/>
<keyword evidence="2" id="KW-0812">Transmembrane</keyword>
<reference evidence="4 5" key="1">
    <citation type="submission" date="2017-06" db="EMBL/GenBank/DDBJ databases">
        <title>Aedes aegypti genome working group (AGWG) sequencing and assembly.</title>
        <authorList>
            <consortium name="Aedes aegypti Genome Working Group (AGWG)"/>
            <person name="Matthews B.J."/>
        </authorList>
    </citation>
    <scope>NUCLEOTIDE SEQUENCE [LARGE SCALE GENOMIC DNA]</scope>
    <source>
        <strain evidence="4 5">LVP_AGWG</strain>
    </source>
</reference>
<protein>
    <submittedName>
        <fullName evidence="4">Uncharacterized protein</fullName>
    </submittedName>
</protein>
<feature type="region of interest" description="Disordered" evidence="1">
    <location>
        <begin position="258"/>
        <end position="298"/>
    </location>
</feature>
<dbReference type="InParanoid" id="A0A6I8T702"/>
<evidence type="ECO:0000256" key="2">
    <source>
        <dbReference type="SAM" id="Phobius"/>
    </source>
</evidence>
<keyword evidence="2" id="KW-1133">Transmembrane helix</keyword>
<feature type="compositionally biased region" description="Polar residues" evidence="1">
    <location>
        <begin position="288"/>
        <end position="298"/>
    </location>
</feature>
<feature type="region of interest" description="Disordered" evidence="1">
    <location>
        <begin position="353"/>
        <end position="387"/>
    </location>
</feature>
<name>A0A6I8T702_AEDAE</name>
<dbReference type="PANTHER" id="PTHR21879:SF24">
    <property type="entry name" value="OSIRIS 10B"/>
    <property type="match status" value="1"/>
</dbReference>
<feature type="transmembrane region" description="Helical" evidence="2">
    <location>
        <begin position="596"/>
        <end position="621"/>
    </location>
</feature>
<reference evidence="4" key="2">
    <citation type="submission" date="2020-05" db="UniProtKB">
        <authorList>
            <consortium name="EnsemblMetazoa"/>
        </authorList>
    </citation>
    <scope>IDENTIFICATION</scope>
    <source>
        <strain evidence="4">LVP_AGWG</strain>
    </source>
</reference>
<keyword evidence="3" id="KW-0732">Signal</keyword>
<evidence type="ECO:0000256" key="3">
    <source>
        <dbReference type="SAM" id="SignalP"/>
    </source>
</evidence>
<organism evidence="4 5">
    <name type="scientific">Aedes aegypti</name>
    <name type="common">Yellowfever mosquito</name>
    <name type="synonym">Culex aegypti</name>
    <dbReference type="NCBI Taxonomy" id="7159"/>
    <lineage>
        <taxon>Eukaryota</taxon>
        <taxon>Metazoa</taxon>
        <taxon>Ecdysozoa</taxon>
        <taxon>Arthropoda</taxon>
        <taxon>Hexapoda</taxon>
        <taxon>Insecta</taxon>
        <taxon>Pterygota</taxon>
        <taxon>Neoptera</taxon>
        <taxon>Endopterygota</taxon>
        <taxon>Diptera</taxon>
        <taxon>Nematocera</taxon>
        <taxon>Culicoidea</taxon>
        <taxon>Culicidae</taxon>
        <taxon>Culicinae</taxon>
        <taxon>Aedini</taxon>
        <taxon>Aedes</taxon>
        <taxon>Stegomyia</taxon>
    </lineage>
</organism>
<feature type="transmembrane region" description="Helical" evidence="2">
    <location>
        <begin position="571"/>
        <end position="590"/>
    </location>
</feature>
<dbReference type="GO" id="GO:0016020">
    <property type="term" value="C:membrane"/>
    <property type="evidence" value="ECO:0007669"/>
    <property type="project" value="TreeGrafter"/>
</dbReference>
<dbReference type="Pfam" id="PF07898">
    <property type="entry name" value="DUF1676"/>
    <property type="match status" value="2"/>
</dbReference>
<dbReference type="OrthoDB" id="8197686at2759"/>
<gene>
    <name evidence="4" type="primary">5564494</name>
</gene>
<dbReference type="InterPro" id="IPR012464">
    <property type="entry name" value="DUF1676"/>
</dbReference>
<feature type="transmembrane region" description="Helical" evidence="2">
    <location>
        <begin position="168"/>
        <end position="194"/>
    </location>
</feature>